<protein>
    <submittedName>
        <fullName evidence="2">Uncharacterized protein</fullName>
    </submittedName>
</protein>
<gene>
    <name evidence="2" type="ORF">HGM15179_021242</name>
</gene>
<accession>A0A8K1D4U3</accession>
<feature type="non-terminal residue" evidence="2">
    <location>
        <position position="1"/>
    </location>
</feature>
<proteinExistence type="predicted"/>
<organism evidence="2 3">
    <name type="scientific">Zosterops borbonicus</name>
    <dbReference type="NCBI Taxonomy" id="364589"/>
    <lineage>
        <taxon>Eukaryota</taxon>
        <taxon>Metazoa</taxon>
        <taxon>Chordata</taxon>
        <taxon>Craniata</taxon>
        <taxon>Vertebrata</taxon>
        <taxon>Euteleostomi</taxon>
        <taxon>Archelosauria</taxon>
        <taxon>Archosauria</taxon>
        <taxon>Dinosauria</taxon>
        <taxon>Saurischia</taxon>
        <taxon>Theropoda</taxon>
        <taxon>Coelurosauria</taxon>
        <taxon>Aves</taxon>
        <taxon>Neognathae</taxon>
        <taxon>Neoaves</taxon>
        <taxon>Telluraves</taxon>
        <taxon>Australaves</taxon>
        <taxon>Passeriformes</taxon>
        <taxon>Sylvioidea</taxon>
        <taxon>Zosteropidae</taxon>
        <taxon>Zosterops</taxon>
    </lineage>
</organism>
<dbReference type="EMBL" id="SWJQ01003250">
    <property type="protein sequence ID" value="TRZ05865.1"/>
    <property type="molecule type" value="Genomic_DNA"/>
</dbReference>
<name>A0A8K1D4U3_9PASS</name>
<feature type="non-terminal residue" evidence="2">
    <location>
        <position position="51"/>
    </location>
</feature>
<evidence type="ECO:0000313" key="3">
    <source>
        <dbReference type="Proteomes" id="UP000796761"/>
    </source>
</evidence>
<reference evidence="2" key="1">
    <citation type="submission" date="2019-04" db="EMBL/GenBank/DDBJ databases">
        <title>Genome assembly of Zosterops borbonicus 15179.</title>
        <authorList>
            <person name="Leroy T."/>
            <person name="Anselmetti Y."/>
            <person name="Tilak M.-K."/>
            <person name="Nabholz B."/>
        </authorList>
    </citation>
    <scope>NUCLEOTIDE SEQUENCE</scope>
    <source>
        <strain evidence="2">HGM_15179</strain>
        <tissue evidence="2">Muscle</tissue>
    </source>
</reference>
<dbReference type="Proteomes" id="UP000796761">
    <property type="component" value="Unassembled WGS sequence"/>
</dbReference>
<keyword evidence="3" id="KW-1185">Reference proteome</keyword>
<sequence>AVPGRVLAGGGAGPGVREAPAGGPGDLHRVLLPVRAGLGHGLCPVPRPALR</sequence>
<evidence type="ECO:0000313" key="2">
    <source>
        <dbReference type="EMBL" id="TRZ05865.1"/>
    </source>
</evidence>
<evidence type="ECO:0000256" key="1">
    <source>
        <dbReference type="SAM" id="MobiDB-lite"/>
    </source>
</evidence>
<dbReference type="AlphaFoldDB" id="A0A8K1D4U3"/>
<feature type="region of interest" description="Disordered" evidence="1">
    <location>
        <begin position="1"/>
        <end position="22"/>
    </location>
</feature>
<comment type="caution">
    <text evidence="2">The sequence shown here is derived from an EMBL/GenBank/DDBJ whole genome shotgun (WGS) entry which is preliminary data.</text>
</comment>